<dbReference type="GO" id="GO:0031469">
    <property type="term" value="C:bacterial microcompartment"/>
    <property type="evidence" value="ECO:0007669"/>
    <property type="project" value="UniProtKB-SubCell"/>
</dbReference>
<proteinExistence type="inferred from homology"/>
<dbReference type="DNASU" id="3758257"/>
<evidence type="ECO:0000256" key="4">
    <source>
        <dbReference type="SAM" id="MobiDB-lite"/>
    </source>
</evidence>
<reference evidence="7 8" key="1">
    <citation type="journal article" date="2011" name="J. Bacteriol.">
        <title>Complete genome sequence and updated annotation of Desulfovibrio alaskensis G20.</title>
        <authorList>
            <person name="Hauser L.J."/>
            <person name="Land M.L."/>
            <person name="Brown S.D."/>
            <person name="Larimer F."/>
            <person name="Keller K.L."/>
            <person name="Rapp-Giles B.J."/>
            <person name="Price M.N."/>
            <person name="Lin M."/>
            <person name="Bruce D.C."/>
            <person name="Detter J.C."/>
            <person name="Tapia R."/>
            <person name="Han C.S."/>
            <person name="Goodwin L.A."/>
            <person name="Cheng J.F."/>
            <person name="Pitluck S."/>
            <person name="Copeland A."/>
            <person name="Lucas S."/>
            <person name="Nolan M."/>
            <person name="Lapidus A.L."/>
            <person name="Palumbo A.V."/>
            <person name="Wall J.D."/>
        </authorList>
    </citation>
    <scope>NUCLEOTIDE SEQUENCE [LARGE SCALE GENOMIC DNA]</scope>
    <source>
        <strain evidence="8">ATCC BAA 1058 / DSM 17464 / G20</strain>
    </source>
</reference>
<dbReference type="PROSITE" id="PS51930">
    <property type="entry name" value="BMC_2"/>
    <property type="match status" value="1"/>
</dbReference>
<evidence type="ECO:0000259" key="6">
    <source>
        <dbReference type="PROSITE" id="PS51931"/>
    </source>
</evidence>
<dbReference type="EMBL" id="CP000112">
    <property type="protein sequence ID" value="ABB40074.1"/>
    <property type="molecule type" value="Genomic_DNA"/>
</dbReference>
<feature type="region of interest" description="Disordered" evidence="4">
    <location>
        <begin position="99"/>
        <end position="151"/>
    </location>
</feature>
<dbReference type="InterPro" id="IPR044872">
    <property type="entry name" value="CcmK/CsoS1_BMC"/>
</dbReference>
<dbReference type="InterPro" id="IPR044870">
    <property type="entry name" value="BMC_CP"/>
</dbReference>
<dbReference type="InterPro" id="IPR000249">
    <property type="entry name" value="BMC_dom"/>
</dbReference>
<dbReference type="Pfam" id="PF00936">
    <property type="entry name" value="BMC"/>
    <property type="match status" value="1"/>
</dbReference>
<dbReference type="eggNOG" id="COG4577">
    <property type="taxonomic scope" value="Bacteria"/>
</dbReference>
<dbReference type="STRING" id="207559.Dde_3280"/>
<dbReference type="CDD" id="cd07045">
    <property type="entry name" value="BMC_CcmK_like"/>
    <property type="match status" value="1"/>
</dbReference>
<dbReference type="SUPFAM" id="SSF143414">
    <property type="entry name" value="CcmK-like"/>
    <property type="match status" value="1"/>
</dbReference>
<feature type="domain" description="BMC" evidence="5">
    <location>
        <begin position="3"/>
        <end position="89"/>
    </location>
</feature>
<dbReference type="InterPro" id="IPR037233">
    <property type="entry name" value="CcmK-like_sf"/>
</dbReference>
<dbReference type="RefSeq" id="WP_011369017.1">
    <property type="nucleotide sequence ID" value="NC_007519.1"/>
</dbReference>
<dbReference type="SMART" id="SM00877">
    <property type="entry name" value="BMC"/>
    <property type="match status" value="1"/>
</dbReference>
<feature type="compositionally biased region" description="Low complexity" evidence="4">
    <location>
        <begin position="112"/>
        <end position="125"/>
    </location>
</feature>
<dbReference type="Gene3D" id="3.30.70.1710">
    <property type="match status" value="1"/>
</dbReference>
<comment type="subcellular location">
    <subcellularLocation>
        <location evidence="1">Bacterial microcompartment</location>
    </subcellularLocation>
</comment>
<dbReference type="HOGENOM" id="CLU_064903_0_0_7"/>
<evidence type="ECO:0000256" key="1">
    <source>
        <dbReference type="ARBA" id="ARBA00024322"/>
    </source>
</evidence>
<feature type="domain" description="BMC circularly permuted" evidence="6">
    <location>
        <begin position="1"/>
        <end position="73"/>
    </location>
</feature>
<evidence type="ECO:0000313" key="8">
    <source>
        <dbReference type="Proteomes" id="UP000002710"/>
    </source>
</evidence>
<evidence type="ECO:0000256" key="3">
    <source>
        <dbReference type="PROSITE-ProRule" id="PRU01278"/>
    </source>
</evidence>
<dbReference type="KEGG" id="dde:Dde_3280"/>
<dbReference type="AlphaFoldDB" id="Q30W72"/>
<dbReference type="PANTHER" id="PTHR33941:SF11">
    <property type="entry name" value="BACTERIAL MICROCOMPARTMENT SHELL PROTEIN PDUJ"/>
    <property type="match status" value="1"/>
</dbReference>
<dbReference type="PROSITE" id="PS51931">
    <property type="entry name" value="BMC_CP"/>
    <property type="match status" value="1"/>
</dbReference>
<dbReference type="Proteomes" id="UP000002710">
    <property type="component" value="Chromosome"/>
</dbReference>
<protein>
    <submittedName>
        <fullName evidence="7">Microcompartments protein</fullName>
    </submittedName>
</protein>
<keyword evidence="2" id="KW-1283">Bacterial microcompartment</keyword>
<evidence type="ECO:0000313" key="7">
    <source>
        <dbReference type="EMBL" id="ABB40074.1"/>
    </source>
</evidence>
<comment type="similarity">
    <text evidence="3">Belongs to the bacterial microcompartments protein family.</text>
</comment>
<dbReference type="PANTHER" id="PTHR33941">
    <property type="entry name" value="PROPANEDIOL UTILIZATION PROTEIN PDUA"/>
    <property type="match status" value="1"/>
</dbReference>
<accession>Q30W72</accession>
<dbReference type="InterPro" id="IPR050575">
    <property type="entry name" value="BMC_shell"/>
</dbReference>
<gene>
    <name evidence="7" type="ordered locus">Dde_3280</name>
</gene>
<organism evidence="7 8">
    <name type="scientific">Oleidesulfovibrio alaskensis (strain ATCC BAA-1058 / DSM 17464 / G20)</name>
    <name type="common">Desulfovibrio alaskensis</name>
    <dbReference type="NCBI Taxonomy" id="207559"/>
    <lineage>
        <taxon>Bacteria</taxon>
        <taxon>Pseudomonadati</taxon>
        <taxon>Thermodesulfobacteriota</taxon>
        <taxon>Desulfovibrionia</taxon>
        <taxon>Desulfovibrionales</taxon>
        <taxon>Desulfovibrionaceae</taxon>
        <taxon>Oleidesulfovibrio</taxon>
    </lineage>
</organism>
<evidence type="ECO:0000259" key="5">
    <source>
        <dbReference type="PROSITE" id="PS51930"/>
    </source>
</evidence>
<evidence type="ECO:0000256" key="2">
    <source>
        <dbReference type="ARBA" id="ARBA00024446"/>
    </source>
</evidence>
<keyword evidence="8" id="KW-1185">Reference proteome</keyword>
<sequence length="207" mass="21250">MTALGLIETKGLLAAVEAADAMLKAADVRLLEKNLASGGLVTITVAGEVSAVRAAVDAGVSAIRRVNAASLVSEHVIARPDEGVSRVVSLVPPAAVPPAAPPVQAPAGDSGAQQPVQEAAEAEPQTGSTVEEQTPAAVEASPAPAAAAPRTETVRYEISQLKKMNVSRLRQVARGVSGLSIPREAVKSANKKDLIDAIINSYRQIEE</sequence>
<feature type="compositionally biased region" description="Low complexity" evidence="4">
    <location>
        <begin position="135"/>
        <end position="149"/>
    </location>
</feature>
<name>Q30W72_OLEA2</name>